<sequence length="515" mass="54647">MHPPLRPRSVFALALLAGACAPPDPYEGTFELLPPVTTRDGLVWVDPARDEVVFVLPEGESVTTRRAAVGDEHTVVAWSAASRDQKSVLALTIPASAKEEDIDEQLYRFPADGEGEPVVYDVQAPFTALALSPDHRRAILYFGGDGSSEQLHNANQIAIVDLAGKGVENVTLNGFGGTLKAVEFPGQIVEGEETPIVIGGVAHDIAAFLADSEVVLMDLDDPALDQVAVPLGSDIGFSPRTTLLRPGNDLFVDPALFVLSAQGGEVGMLTLVAEGDGSGFTAQISLIPVGQTSSDFIFYDSPSVPYLITVDAAAGALVFTDIRTQGGFTVPLASAAESLFLRDVDGGKQAVVWARGGTQLSTLDLDGIEDSLGRKPKRLKIETGIDELVVLDNDRVLVGSGNKLYVVAFPEEQVTPLSSQVAYDPRGSALVGDRLLLGTAGQQWVSTVDLQTLNPESMLLDHAIGAFHYLPGPDRIVITHDDPAGHLTIVDPADPSRSTSHVHWGFLLQGVLDQE</sequence>
<dbReference type="Proteomes" id="UP000199400">
    <property type="component" value="Unassembled WGS sequence"/>
</dbReference>
<evidence type="ECO:0000313" key="2">
    <source>
        <dbReference type="Proteomes" id="UP000199400"/>
    </source>
</evidence>
<keyword evidence="2" id="KW-1185">Reference proteome</keyword>
<dbReference type="RefSeq" id="WP_096332933.1">
    <property type="nucleotide sequence ID" value="NZ_FOMX01000012.1"/>
</dbReference>
<dbReference type="AlphaFoldDB" id="A0A1I1ZWD2"/>
<accession>A0A1I1ZWD2</accession>
<evidence type="ECO:0000313" key="1">
    <source>
        <dbReference type="EMBL" id="SFE35965.1"/>
    </source>
</evidence>
<proteinExistence type="predicted"/>
<reference evidence="2" key="1">
    <citation type="submission" date="2016-10" db="EMBL/GenBank/DDBJ databases">
        <authorList>
            <person name="Varghese N."/>
            <person name="Submissions S."/>
        </authorList>
    </citation>
    <scope>NUCLEOTIDE SEQUENCE [LARGE SCALE GENOMIC DNA]</scope>
    <source>
        <strain evidence="2">ATCC 25963</strain>
    </source>
</reference>
<protein>
    <submittedName>
        <fullName evidence="1">Uncharacterized protein</fullName>
    </submittedName>
</protein>
<dbReference type="EMBL" id="FOMX01000012">
    <property type="protein sequence ID" value="SFE35965.1"/>
    <property type="molecule type" value="Genomic_DNA"/>
</dbReference>
<gene>
    <name evidence="1" type="ORF">SAMN02745121_04002</name>
</gene>
<dbReference type="PROSITE" id="PS51257">
    <property type="entry name" value="PROKAR_LIPOPROTEIN"/>
    <property type="match status" value="1"/>
</dbReference>
<dbReference type="STRING" id="54.SAMN02745121_04002"/>
<organism evidence="1 2">
    <name type="scientific">Nannocystis exedens</name>
    <dbReference type="NCBI Taxonomy" id="54"/>
    <lineage>
        <taxon>Bacteria</taxon>
        <taxon>Pseudomonadati</taxon>
        <taxon>Myxococcota</taxon>
        <taxon>Polyangia</taxon>
        <taxon>Nannocystales</taxon>
        <taxon>Nannocystaceae</taxon>
        <taxon>Nannocystis</taxon>
    </lineage>
</organism>
<dbReference type="SUPFAM" id="SSF82171">
    <property type="entry name" value="DPP6 N-terminal domain-like"/>
    <property type="match status" value="1"/>
</dbReference>
<dbReference type="SUPFAM" id="SSF63825">
    <property type="entry name" value="YWTD domain"/>
    <property type="match status" value="1"/>
</dbReference>
<name>A0A1I1ZWD2_9BACT</name>